<dbReference type="VEuPathDB" id="FungiDB:PC110_g23780"/>
<evidence type="ECO:0000313" key="2">
    <source>
        <dbReference type="Proteomes" id="UP000251314"/>
    </source>
</evidence>
<reference evidence="1 2" key="1">
    <citation type="submission" date="2018-01" db="EMBL/GenBank/DDBJ databases">
        <title>Draft genome of the strawberry crown rot pathogen Phytophthora cactorum.</title>
        <authorList>
            <person name="Armitage A.D."/>
            <person name="Lysoe E."/>
            <person name="Nellist C.F."/>
            <person name="Harrison R.J."/>
            <person name="Brurberg M.B."/>
        </authorList>
    </citation>
    <scope>NUCLEOTIDE SEQUENCE [LARGE SCALE GENOMIC DNA]</scope>
    <source>
        <strain evidence="1 2">10300</strain>
    </source>
</reference>
<gene>
    <name evidence="1" type="ORF">PC110_g23780</name>
</gene>
<dbReference type="OrthoDB" id="119475at2759"/>
<sequence length="100" mass="11055">MWFEWLTAEPRVYASKSIKKTALYELRHVAGYLMLFLPTGFALDSSPPAFKSEILVLGKQAQGNALVFLKKHGSTAVAAGTALKALRKIHKLGKFNDHIV</sequence>
<accession>A0A329R970</accession>
<organism evidence="1 2">
    <name type="scientific">Phytophthora cactorum</name>
    <dbReference type="NCBI Taxonomy" id="29920"/>
    <lineage>
        <taxon>Eukaryota</taxon>
        <taxon>Sar</taxon>
        <taxon>Stramenopiles</taxon>
        <taxon>Oomycota</taxon>
        <taxon>Peronosporomycetes</taxon>
        <taxon>Peronosporales</taxon>
        <taxon>Peronosporaceae</taxon>
        <taxon>Phytophthora</taxon>
    </lineage>
</organism>
<keyword evidence="2" id="KW-1185">Reference proteome</keyword>
<name>A0A329R970_9STRA</name>
<comment type="caution">
    <text evidence="1">The sequence shown here is derived from an EMBL/GenBank/DDBJ whole genome shotgun (WGS) entry which is preliminary data.</text>
</comment>
<proteinExistence type="predicted"/>
<protein>
    <submittedName>
        <fullName evidence="1">Uncharacterized protein</fullName>
    </submittedName>
</protein>
<evidence type="ECO:0000313" key="1">
    <source>
        <dbReference type="EMBL" id="RAW19778.1"/>
    </source>
</evidence>
<dbReference type="Proteomes" id="UP000251314">
    <property type="component" value="Unassembled WGS sequence"/>
</dbReference>
<dbReference type="AlphaFoldDB" id="A0A329R970"/>
<dbReference type="EMBL" id="MJFZ01004258">
    <property type="protein sequence ID" value="RAW19778.1"/>
    <property type="molecule type" value="Genomic_DNA"/>
</dbReference>